<evidence type="ECO:0000313" key="1">
    <source>
        <dbReference type="EMBL" id="KAI5063004.1"/>
    </source>
</evidence>
<keyword evidence="2" id="KW-1185">Reference proteome</keyword>
<gene>
    <name evidence="1" type="ORF">GOP47_0021551</name>
</gene>
<evidence type="ECO:0000313" key="2">
    <source>
        <dbReference type="Proteomes" id="UP000886520"/>
    </source>
</evidence>
<reference evidence="1" key="1">
    <citation type="submission" date="2021-01" db="EMBL/GenBank/DDBJ databases">
        <title>Adiantum capillus-veneris genome.</title>
        <authorList>
            <person name="Fang Y."/>
            <person name="Liao Q."/>
        </authorList>
    </citation>
    <scope>NUCLEOTIDE SEQUENCE</scope>
    <source>
        <strain evidence="1">H3</strain>
        <tissue evidence="1">Leaf</tissue>
    </source>
</reference>
<organism evidence="1 2">
    <name type="scientific">Adiantum capillus-veneris</name>
    <name type="common">Maidenhair fern</name>
    <dbReference type="NCBI Taxonomy" id="13818"/>
    <lineage>
        <taxon>Eukaryota</taxon>
        <taxon>Viridiplantae</taxon>
        <taxon>Streptophyta</taxon>
        <taxon>Embryophyta</taxon>
        <taxon>Tracheophyta</taxon>
        <taxon>Polypodiopsida</taxon>
        <taxon>Polypodiidae</taxon>
        <taxon>Polypodiales</taxon>
        <taxon>Pteridineae</taxon>
        <taxon>Pteridaceae</taxon>
        <taxon>Vittarioideae</taxon>
        <taxon>Adiantum</taxon>
    </lineage>
</organism>
<dbReference type="AlphaFoldDB" id="A0A9D4U7M2"/>
<dbReference type="Proteomes" id="UP000886520">
    <property type="component" value="Chromosome 21"/>
</dbReference>
<sequence length="70" mass="7739">MRSPSSCRHHQIDHSEHGFMSLFGYYGQQVKFSNLKLTVCPTLGTEDALSLTVKEQSSAGIQIWPVGVDS</sequence>
<name>A0A9D4U7M2_ADICA</name>
<protein>
    <submittedName>
        <fullName evidence="1">Uncharacterized protein</fullName>
    </submittedName>
</protein>
<proteinExistence type="predicted"/>
<accession>A0A9D4U7M2</accession>
<dbReference type="EMBL" id="JABFUD020000021">
    <property type="protein sequence ID" value="KAI5063004.1"/>
    <property type="molecule type" value="Genomic_DNA"/>
</dbReference>
<comment type="caution">
    <text evidence="1">The sequence shown here is derived from an EMBL/GenBank/DDBJ whole genome shotgun (WGS) entry which is preliminary data.</text>
</comment>